<evidence type="ECO:0000313" key="7">
    <source>
        <dbReference type="EMBL" id="AGW83470.1"/>
    </source>
</evidence>
<organism evidence="7">
    <name type="scientific">uncultured bacterium WT8</name>
    <dbReference type="NCBI Taxonomy" id="1393214"/>
    <lineage>
        <taxon>Bacteria</taxon>
        <taxon>environmental samples</taxon>
    </lineage>
</organism>
<dbReference type="InterPro" id="IPR001647">
    <property type="entry name" value="HTH_TetR"/>
</dbReference>
<dbReference type="PANTHER" id="PTHR30055:SF234">
    <property type="entry name" value="HTH-TYPE TRANSCRIPTIONAL REGULATOR BETI"/>
    <property type="match status" value="1"/>
</dbReference>
<keyword evidence="3" id="KW-0804">Transcription</keyword>
<dbReference type="SUPFAM" id="SSF46689">
    <property type="entry name" value="Homeodomain-like"/>
    <property type="match status" value="1"/>
</dbReference>
<dbReference type="GO" id="GO:0000976">
    <property type="term" value="F:transcription cis-regulatory region binding"/>
    <property type="evidence" value="ECO:0007669"/>
    <property type="project" value="TreeGrafter"/>
</dbReference>
<gene>
    <name evidence="7" type="ORF">wt8.9</name>
</gene>
<evidence type="ECO:0000259" key="6">
    <source>
        <dbReference type="PROSITE" id="PS50977"/>
    </source>
</evidence>
<sequence>MIDGMGRTATFGGRPRRSGVVTDDPRADILAVAADLFAAEGFSATSMTGIARAAGLRQSSLYYWFRSKDDILRAIMDQNRVSLAAARRLAGGTGPAAVRLYIVLYRDVVQMCSAPLNFYDLEEAAKQQPAVFSGFQEDYEELFNGLTSIVEDGVASGELRNDVPVAEFVRAALSLNEGSQHRFHVSGPHRSDIHEYAAAAASLSVRAALADADALASVREEAKAGIGGVRAVVDTADAGIARE</sequence>
<dbReference type="GO" id="GO:0003700">
    <property type="term" value="F:DNA-binding transcription factor activity"/>
    <property type="evidence" value="ECO:0007669"/>
    <property type="project" value="TreeGrafter"/>
</dbReference>
<dbReference type="InterPro" id="IPR050109">
    <property type="entry name" value="HTH-type_TetR-like_transc_reg"/>
</dbReference>
<protein>
    <submittedName>
        <fullName evidence="7">Wt8.9</fullName>
    </submittedName>
</protein>
<dbReference type="InterPro" id="IPR036271">
    <property type="entry name" value="Tet_transcr_reg_TetR-rel_C_sf"/>
</dbReference>
<feature type="DNA-binding region" description="H-T-H motif" evidence="4">
    <location>
        <begin position="46"/>
        <end position="65"/>
    </location>
</feature>
<dbReference type="Pfam" id="PF00440">
    <property type="entry name" value="TetR_N"/>
    <property type="match status" value="1"/>
</dbReference>
<dbReference type="InterPro" id="IPR009057">
    <property type="entry name" value="Homeodomain-like_sf"/>
</dbReference>
<feature type="region of interest" description="Disordered" evidence="5">
    <location>
        <begin position="1"/>
        <end position="21"/>
    </location>
</feature>
<evidence type="ECO:0000256" key="1">
    <source>
        <dbReference type="ARBA" id="ARBA00023015"/>
    </source>
</evidence>
<keyword evidence="1" id="KW-0805">Transcription regulation</keyword>
<keyword evidence="2 4" id="KW-0238">DNA-binding</keyword>
<dbReference type="PRINTS" id="PR00455">
    <property type="entry name" value="HTHTETR"/>
</dbReference>
<dbReference type="AlphaFoldDB" id="U3PZ38"/>
<reference evidence="7" key="1">
    <citation type="submission" date="2013-05" db="EMBL/GenBank/DDBJ databases">
        <authorList>
            <person name="Wang T."/>
            <person name="Qin Z.J."/>
        </authorList>
    </citation>
    <scope>NUCLEOTIDE SEQUENCE</scope>
</reference>
<dbReference type="SUPFAM" id="SSF48498">
    <property type="entry name" value="Tetracyclin repressor-like, C-terminal domain"/>
    <property type="match status" value="1"/>
</dbReference>
<evidence type="ECO:0000256" key="3">
    <source>
        <dbReference type="ARBA" id="ARBA00023163"/>
    </source>
</evidence>
<dbReference type="PROSITE" id="PS50977">
    <property type="entry name" value="HTH_TETR_2"/>
    <property type="match status" value="1"/>
</dbReference>
<evidence type="ECO:0000256" key="2">
    <source>
        <dbReference type="ARBA" id="ARBA00023125"/>
    </source>
</evidence>
<evidence type="ECO:0000256" key="5">
    <source>
        <dbReference type="SAM" id="MobiDB-lite"/>
    </source>
</evidence>
<dbReference type="EMBL" id="KF056863">
    <property type="protein sequence ID" value="AGW83470.1"/>
    <property type="molecule type" value="Genomic_DNA"/>
</dbReference>
<name>U3PZ38_9BACT</name>
<dbReference type="Gene3D" id="1.10.357.10">
    <property type="entry name" value="Tetracycline Repressor, domain 2"/>
    <property type="match status" value="1"/>
</dbReference>
<proteinExistence type="predicted"/>
<feature type="domain" description="HTH tetR-type" evidence="6">
    <location>
        <begin position="23"/>
        <end position="83"/>
    </location>
</feature>
<dbReference type="PANTHER" id="PTHR30055">
    <property type="entry name" value="HTH-TYPE TRANSCRIPTIONAL REGULATOR RUTR"/>
    <property type="match status" value="1"/>
</dbReference>
<accession>U3PZ38</accession>
<evidence type="ECO:0000256" key="4">
    <source>
        <dbReference type="PROSITE-ProRule" id="PRU00335"/>
    </source>
</evidence>